<dbReference type="AlphaFoldDB" id="A0A8S2J6R6"/>
<gene>
    <name evidence="4" type="ORF">SMN809_LOCUS786</name>
</gene>
<dbReference type="PANTHER" id="PTHR35081">
    <property type="entry name" value="COILED-COIL DOMAIN-CONTAINING PROTEIN 105"/>
    <property type="match status" value="1"/>
</dbReference>
<dbReference type="GO" id="GO:0005737">
    <property type="term" value="C:cytoplasm"/>
    <property type="evidence" value="ECO:0007669"/>
    <property type="project" value="UniProtKB-SubCell"/>
</dbReference>
<feature type="compositionally biased region" description="Polar residues" evidence="3">
    <location>
        <begin position="61"/>
        <end position="78"/>
    </location>
</feature>
<evidence type="ECO:0000256" key="2">
    <source>
        <dbReference type="ARBA" id="ARBA00022490"/>
    </source>
</evidence>
<feature type="compositionally biased region" description="Low complexity" evidence="3">
    <location>
        <begin position="264"/>
        <end position="280"/>
    </location>
</feature>
<organism evidence="4 5">
    <name type="scientific">Rotaria magnacalcarata</name>
    <dbReference type="NCBI Taxonomy" id="392030"/>
    <lineage>
        <taxon>Eukaryota</taxon>
        <taxon>Metazoa</taxon>
        <taxon>Spiralia</taxon>
        <taxon>Gnathifera</taxon>
        <taxon>Rotifera</taxon>
        <taxon>Eurotatoria</taxon>
        <taxon>Bdelloidea</taxon>
        <taxon>Philodinida</taxon>
        <taxon>Philodinidae</taxon>
        <taxon>Rotaria</taxon>
    </lineage>
</organism>
<feature type="region of interest" description="Disordered" evidence="3">
    <location>
        <begin position="41"/>
        <end position="78"/>
    </location>
</feature>
<sequence>MTNPSRPSTSCQIQRPSLTDGNEHLNHNNGKQFLSRSLTFDTEQRQQKQQQQRVTRPSRPSPTINEQSPQRLGRSLLSNDNWRQETMVDIRINAKAIEQSDQNILFGRGIDPLPHVREMLTELSNTEALLYARQCRVVVAKLRLCWGDINEEIKSLLKHKEYTEAAIDHIRKDLIINNESVKIRKKPKREAKLDEVRQRVTKVGKERSVVTELICQCLTHASRTFELARFEKLDNAQTRRASITNPPARPTSALGFRPPRSTRTNPASTTMTSSNSNLNNTNITAESTLLDENGLPLVGHLLPFTPDVIQVFQEAAKLIEESREIKKQAMNQIKDAFNDAKAYSLTVNQSVAQKLADIITLAQHLTISLGENSIAQHRAQRWFDLTMSAQRFNAGPLSSSSFKISERLDRPIIRTFQKHPGNQVPEAQITAKVTTDLQQSAEETRKQLKALKIVGQRLQANLIDKEVALDVDAHLLRRRRERSNHKWGVTKYVHV</sequence>
<proteinExistence type="predicted"/>
<feature type="region of interest" description="Disordered" evidence="3">
    <location>
        <begin position="239"/>
        <end position="280"/>
    </location>
</feature>
<feature type="region of interest" description="Disordered" evidence="3">
    <location>
        <begin position="1"/>
        <end position="29"/>
    </location>
</feature>
<feature type="compositionally biased region" description="Polar residues" evidence="3">
    <location>
        <begin position="1"/>
        <end position="20"/>
    </location>
</feature>
<keyword evidence="2" id="KW-0963">Cytoplasm</keyword>
<dbReference type="InterPro" id="IPR038949">
    <property type="entry name" value="TEKTL1"/>
</dbReference>
<dbReference type="InterPro" id="IPR048256">
    <property type="entry name" value="Tektin-like"/>
</dbReference>
<comment type="caution">
    <text evidence="4">The sequence shown here is derived from an EMBL/GenBank/DDBJ whole genome shotgun (WGS) entry which is preliminary data.</text>
</comment>
<evidence type="ECO:0000256" key="1">
    <source>
        <dbReference type="ARBA" id="ARBA00004496"/>
    </source>
</evidence>
<evidence type="ECO:0000313" key="4">
    <source>
        <dbReference type="EMBL" id="CAF3793840.1"/>
    </source>
</evidence>
<accession>A0A8S2J6R6</accession>
<name>A0A8S2J6R6_9BILA</name>
<dbReference type="PANTHER" id="PTHR35081:SF1">
    <property type="entry name" value="COILED-COIL DOMAIN-CONTAINING PROTEIN 105"/>
    <property type="match status" value="1"/>
</dbReference>
<protein>
    <submittedName>
        <fullName evidence="4">Uncharacterized protein</fullName>
    </submittedName>
</protein>
<evidence type="ECO:0000256" key="3">
    <source>
        <dbReference type="SAM" id="MobiDB-lite"/>
    </source>
</evidence>
<dbReference type="EMBL" id="CAJOBI010000100">
    <property type="protein sequence ID" value="CAF3793840.1"/>
    <property type="molecule type" value="Genomic_DNA"/>
</dbReference>
<dbReference type="Pfam" id="PF03148">
    <property type="entry name" value="Tektin"/>
    <property type="match status" value="1"/>
</dbReference>
<comment type="subcellular location">
    <subcellularLocation>
        <location evidence="1">Cytoplasm</location>
    </subcellularLocation>
</comment>
<evidence type="ECO:0000313" key="5">
    <source>
        <dbReference type="Proteomes" id="UP000676336"/>
    </source>
</evidence>
<dbReference type="Proteomes" id="UP000676336">
    <property type="component" value="Unassembled WGS sequence"/>
</dbReference>
<reference evidence="4" key="1">
    <citation type="submission" date="2021-02" db="EMBL/GenBank/DDBJ databases">
        <authorList>
            <person name="Nowell W R."/>
        </authorList>
    </citation>
    <scope>NUCLEOTIDE SEQUENCE</scope>
</reference>
<dbReference type="GO" id="GO:0005929">
    <property type="term" value="C:cilium"/>
    <property type="evidence" value="ECO:0007669"/>
    <property type="project" value="UniProtKB-ARBA"/>
</dbReference>